<protein>
    <submittedName>
        <fullName evidence="3">Universal stress protein UspA</fullName>
    </submittedName>
</protein>
<evidence type="ECO:0000313" key="4">
    <source>
        <dbReference type="Proteomes" id="UP000031675"/>
    </source>
</evidence>
<proteinExistence type="inferred from homology"/>
<feature type="domain" description="UspA" evidence="2">
    <location>
        <begin position="25"/>
        <end position="143"/>
    </location>
</feature>
<evidence type="ECO:0000313" key="3">
    <source>
        <dbReference type="EMBL" id="KIH96584.1"/>
    </source>
</evidence>
<dbReference type="InterPro" id="IPR014729">
    <property type="entry name" value="Rossmann-like_a/b/a_fold"/>
</dbReference>
<dbReference type="CDD" id="cd00293">
    <property type="entry name" value="USP-like"/>
    <property type="match status" value="1"/>
</dbReference>
<evidence type="ECO:0000256" key="1">
    <source>
        <dbReference type="ARBA" id="ARBA00008791"/>
    </source>
</evidence>
<dbReference type="Gene3D" id="3.40.50.620">
    <property type="entry name" value="HUPs"/>
    <property type="match status" value="2"/>
</dbReference>
<dbReference type="OrthoDB" id="3424124at2"/>
<comment type="caution">
    <text evidence="3">The sequence shown here is derived from an EMBL/GenBank/DDBJ whole genome shotgun (WGS) entry which is preliminary data.</text>
</comment>
<organism evidence="3 4">
    <name type="scientific">Streptomonospora alba</name>
    <dbReference type="NCBI Taxonomy" id="183763"/>
    <lineage>
        <taxon>Bacteria</taxon>
        <taxon>Bacillati</taxon>
        <taxon>Actinomycetota</taxon>
        <taxon>Actinomycetes</taxon>
        <taxon>Streptosporangiales</taxon>
        <taxon>Nocardiopsidaceae</taxon>
        <taxon>Streptomonospora</taxon>
    </lineage>
</organism>
<dbReference type="EMBL" id="JROO01000056">
    <property type="protein sequence ID" value="KIH96584.1"/>
    <property type="molecule type" value="Genomic_DNA"/>
</dbReference>
<keyword evidence="4" id="KW-1185">Reference proteome</keyword>
<dbReference type="PRINTS" id="PR01438">
    <property type="entry name" value="UNVRSLSTRESS"/>
</dbReference>
<gene>
    <name evidence="3" type="ORF">LP52_24045</name>
</gene>
<dbReference type="PANTHER" id="PTHR46268">
    <property type="entry name" value="STRESS RESPONSE PROTEIN NHAX"/>
    <property type="match status" value="1"/>
</dbReference>
<dbReference type="InterPro" id="IPR006015">
    <property type="entry name" value="Universal_stress_UspA"/>
</dbReference>
<comment type="similarity">
    <text evidence="1">Belongs to the universal stress protein A family.</text>
</comment>
<dbReference type="InterPro" id="IPR006016">
    <property type="entry name" value="UspA"/>
</dbReference>
<accession>A0A0C2FBT6</accession>
<dbReference type="Pfam" id="PF00582">
    <property type="entry name" value="Usp"/>
    <property type="match status" value="2"/>
</dbReference>
<dbReference type="STRING" id="183763.LP52_24045"/>
<name>A0A0C2FBT6_9ACTN</name>
<feature type="domain" description="UspA" evidence="2">
    <location>
        <begin position="156"/>
        <end position="280"/>
    </location>
</feature>
<evidence type="ECO:0000259" key="2">
    <source>
        <dbReference type="Pfam" id="PF00582"/>
    </source>
</evidence>
<sequence length="282" mass="30096">MEVRPNRGTRRRRAPAASAGLSSITRLVVPLDGSREAESAVDPALRIARTLQVPVELLTVHDPVRGRWARNVDETAAASAYDHVEVTVVGSGWAGDVIVDMIAEQAGTVVCMATHNRDRFSRLVAGSVTEYVLHTAPGPVLMVGPSYRSDHSTDSFRRAMVCLDHGARDDTGIALAQSWADQLKLELELVHVASTEDDVEASEERTARIADRMADGGASVGHTQLRGSAPAEEVAKLLSRHPGSIAVLANRGRVGIARSILGSVSSRLLETSPAPLVLTRVP</sequence>
<dbReference type="Proteomes" id="UP000031675">
    <property type="component" value="Unassembled WGS sequence"/>
</dbReference>
<dbReference type="AlphaFoldDB" id="A0A0C2FBT6"/>
<dbReference type="RefSeq" id="WP_040276689.1">
    <property type="nucleotide sequence ID" value="NZ_JROO01000056.1"/>
</dbReference>
<reference evidence="4" key="1">
    <citation type="journal article" date="2015" name="Chem. Biol.">
        <title>Structure, bioactivity, and resistance mechanism of streptomonomicin, an unusual lasso Peptide from an understudied halophilic actinomycete.</title>
        <authorList>
            <person name="Metelev M."/>
            <person name="Tietz J.I."/>
            <person name="Melby J.O."/>
            <person name="Blair P.M."/>
            <person name="Zhu L."/>
            <person name="Livnat I."/>
            <person name="Severinov K."/>
            <person name="Mitchell D.A."/>
        </authorList>
    </citation>
    <scope>NUCLEOTIDE SEQUENCE [LARGE SCALE GENOMIC DNA]</scope>
    <source>
        <strain evidence="4">YIM 90003</strain>
    </source>
</reference>
<dbReference type="PANTHER" id="PTHR46268:SF15">
    <property type="entry name" value="UNIVERSAL STRESS PROTEIN HP_0031"/>
    <property type="match status" value="1"/>
</dbReference>
<dbReference type="SUPFAM" id="SSF52402">
    <property type="entry name" value="Adenine nucleotide alpha hydrolases-like"/>
    <property type="match status" value="2"/>
</dbReference>